<dbReference type="RefSeq" id="XP_060303962.1">
    <property type="nucleotide sequence ID" value="XM_060444761.1"/>
</dbReference>
<comment type="caution">
    <text evidence="1">The sequence shown here is derived from an EMBL/GenBank/DDBJ whole genome shotgun (WGS) entry which is preliminary data.</text>
</comment>
<evidence type="ECO:0000313" key="1">
    <source>
        <dbReference type="EMBL" id="KAK0735085.1"/>
    </source>
</evidence>
<evidence type="ECO:0000313" key="2">
    <source>
        <dbReference type="Proteomes" id="UP001172101"/>
    </source>
</evidence>
<dbReference type="AlphaFoldDB" id="A0AA40BJ01"/>
<dbReference type="GeneID" id="85328031"/>
<reference evidence="1" key="1">
    <citation type="submission" date="2023-06" db="EMBL/GenBank/DDBJ databases">
        <title>Genome-scale phylogeny and comparative genomics of the fungal order Sordariales.</title>
        <authorList>
            <consortium name="Lawrence Berkeley National Laboratory"/>
            <person name="Hensen N."/>
            <person name="Bonometti L."/>
            <person name="Westerberg I."/>
            <person name="Brannstrom I.O."/>
            <person name="Guillou S."/>
            <person name="Cros-Aarteil S."/>
            <person name="Calhoun S."/>
            <person name="Haridas S."/>
            <person name="Kuo A."/>
            <person name="Mondo S."/>
            <person name="Pangilinan J."/>
            <person name="Riley R."/>
            <person name="LaButti K."/>
            <person name="Andreopoulos B."/>
            <person name="Lipzen A."/>
            <person name="Chen C."/>
            <person name="Yanf M."/>
            <person name="Daum C."/>
            <person name="Ng V."/>
            <person name="Clum A."/>
            <person name="Steindorff A."/>
            <person name="Ohm R."/>
            <person name="Martin F."/>
            <person name="Silar P."/>
            <person name="Natvig D."/>
            <person name="Lalanne C."/>
            <person name="Gautier V."/>
            <person name="Ament-velasquez S.L."/>
            <person name="Kruys A."/>
            <person name="Hutchinson M.I."/>
            <person name="Powell A.J."/>
            <person name="Barry K."/>
            <person name="Miller A.N."/>
            <person name="Grigoriev I.V."/>
            <person name="Debuchy R."/>
            <person name="Gladieux P."/>
            <person name="Thoren M.H."/>
            <person name="Johannesson H."/>
        </authorList>
    </citation>
    <scope>NUCLEOTIDE SEQUENCE</scope>
    <source>
        <strain evidence="1">SMH2392-1A</strain>
    </source>
</reference>
<organism evidence="1 2">
    <name type="scientific">Lasiosphaeria miniovina</name>
    <dbReference type="NCBI Taxonomy" id="1954250"/>
    <lineage>
        <taxon>Eukaryota</taxon>
        <taxon>Fungi</taxon>
        <taxon>Dikarya</taxon>
        <taxon>Ascomycota</taxon>
        <taxon>Pezizomycotina</taxon>
        <taxon>Sordariomycetes</taxon>
        <taxon>Sordariomycetidae</taxon>
        <taxon>Sordariales</taxon>
        <taxon>Lasiosphaeriaceae</taxon>
        <taxon>Lasiosphaeria</taxon>
    </lineage>
</organism>
<name>A0AA40BJ01_9PEZI</name>
<gene>
    <name evidence="1" type="ORF">B0T26DRAFT_746910</name>
</gene>
<keyword evidence="2" id="KW-1185">Reference proteome</keyword>
<dbReference type="EMBL" id="JAUIRO010000001">
    <property type="protein sequence ID" value="KAK0735085.1"/>
    <property type="molecule type" value="Genomic_DNA"/>
</dbReference>
<sequence>MQAYIEVIKARRAEIMKPIVAAAPEMGNANHPNQARVDARQVVFERVGRSTHTGQLSADYVQWAVNQVVWERFQSRMGNKPYPLRFKAPPMNVEPWSGEWDAFLVGAGKDLNPPSPTLATAASDSAAYGMSTPTDKSQAVSNECLERREKIMEEIMAVDTYMRDCPDFVEQVVKDAAETIKERFYYEMGLLGRLSSAYYQWAVDYAIWQRFEWKLGKPYPFSSSMPAMRESPWSEEWDEFVTALEHILM</sequence>
<accession>A0AA40BJ01</accession>
<protein>
    <submittedName>
        <fullName evidence="1">Uncharacterized protein</fullName>
    </submittedName>
</protein>
<dbReference type="Proteomes" id="UP001172101">
    <property type="component" value="Unassembled WGS sequence"/>
</dbReference>
<proteinExistence type="predicted"/>